<feature type="transmembrane region" description="Helical" evidence="11">
    <location>
        <begin position="227"/>
        <end position="249"/>
    </location>
</feature>
<feature type="transmembrane region" description="Helical" evidence="11">
    <location>
        <begin position="193"/>
        <end position="215"/>
    </location>
</feature>
<evidence type="ECO:0000256" key="2">
    <source>
        <dbReference type="ARBA" id="ARBA00007809"/>
    </source>
</evidence>
<keyword evidence="7" id="KW-0677">Repeat</keyword>
<dbReference type="Pfam" id="PF03083">
    <property type="entry name" value="MtN3_slv"/>
    <property type="match status" value="2"/>
</dbReference>
<keyword evidence="3" id="KW-0813">Transport</keyword>
<evidence type="ECO:0000256" key="11">
    <source>
        <dbReference type="SAM" id="Phobius"/>
    </source>
</evidence>
<dbReference type="FunFam" id="1.20.1280.290:FF:000001">
    <property type="entry name" value="Bidirectional sugar transporter SWEET"/>
    <property type="match status" value="1"/>
</dbReference>
<keyword evidence="5" id="KW-0762">Sugar transport</keyword>
<evidence type="ECO:0000256" key="6">
    <source>
        <dbReference type="ARBA" id="ARBA00022692"/>
    </source>
</evidence>
<keyword evidence="8 11" id="KW-1133">Transmembrane helix</keyword>
<proteinExistence type="inferred from homology"/>
<reference evidence="12 13" key="1">
    <citation type="submission" date="2021-07" db="EMBL/GenBank/DDBJ databases">
        <authorList>
            <consortium name="Genoscope - CEA"/>
            <person name="William W."/>
        </authorList>
    </citation>
    <scope>NUCLEOTIDE SEQUENCE [LARGE SCALE GENOMIC DNA]</scope>
</reference>
<evidence type="ECO:0000256" key="4">
    <source>
        <dbReference type="ARBA" id="ARBA00022475"/>
    </source>
</evidence>
<dbReference type="InterPro" id="IPR004316">
    <property type="entry name" value="SWEET_rpt"/>
</dbReference>
<dbReference type="GO" id="GO:0051119">
    <property type="term" value="F:sugar transmembrane transporter activity"/>
    <property type="evidence" value="ECO:0007669"/>
    <property type="project" value="InterPro"/>
</dbReference>
<feature type="transmembrane region" description="Helical" evidence="11">
    <location>
        <begin position="133"/>
        <end position="155"/>
    </location>
</feature>
<dbReference type="GO" id="GO:0008515">
    <property type="term" value="F:sucrose transmembrane transporter activity"/>
    <property type="evidence" value="ECO:0007669"/>
    <property type="project" value="UniProtKB-ARBA"/>
</dbReference>
<comment type="subcellular location">
    <subcellularLocation>
        <location evidence="1">Cell membrane</location>
        <topology evidence="1">Multi-pass membrane protein</topology>
    </subcellularLocation>
</comment>
<protein>
    <recommendedName>
        <fullName evidence="14">Bidirectional sugar transporter SWEET</fullName>
    </recommendedName>
</protein>
<evidence type="ECO:0000256" key="8">
    <source>
        <dbReference type="ARBA" id="ARBA00022989"/>
    </source>
</evidence>
<accession>A0A8D9MGL3</accession>
<gene>
    <name evidence="12" type="ORF">BRAPAZ1V2_A10P26090.2</name>
</gene>
<dbReference type="Proteomes" id="UP000694005">
    <property type="component" value="Chromosome A10"/>
</dbReference>
<evidence type="ECO:0000313" key="13">
    <source>
        <dbReference type="Proteomes" id="UP000694005"/>
    </source>
</evidence>
<dbReference type="AlphaFoldDB" id="A0A8D9MGL3"/>
<evidence type="ECO:0000256" key="5">
    <source>
        <dbReference type="ARBA" id="ARBA00022597"/>
    </source>
</evidence>
<evidence type="ECO:0000256" key="9">
    <source>
        <dbReference type="ARBA" id="ARBA00023136"/>
    </source>
</evidence>
<feature type="region of interest" description="Disordered" evidence="10">
    <location>
        <begin position="320"/>
        <end position="359"/>
    </location>
</feature>
<feature type="transmembrane region" description="Helical" evidence="11">
    <location>
        <begin position="255"/>
        <end position="276"/>
    </location>
</feature>
<dbReference type="EMBL" id="LS974626">
    <property type="protein sequence ID" value="CAG7911363.1"/>
    <property type="molecule type" value="Genomic_DNA"/>
</dbReference>
<name>A0A8D9MGL3_BRACM</name>
<keyword evidence="4" id="KW-1003">Cell membrane</keyword>
<evidence type="ECO:0000313" key="12">
    <source>
        <dbReference type="EMBL" id="CAG7911363.1"/>
    </source>
</evidence>
<feature type="transmembrane region" description="Helical" evidence="11">
    <location>
        <begin position="167"/>
        <end position="187"/>
    </location>
</feature>
<keyword evidence="9 11" id="KW-0472">Membrane</keyword>
<dbReference type="InterPro" id="IPR047664">
    <property type="entry name" value="SWEET"/>
</dbReference>
<dbReference type="FunFam" id="1.20.1280.290:FF:000003">
    <property type="entry name" value="Bidirectional sugar transporter SWEET"/>
    <property type="match status" value="1"/>
</dbReference>
<evidence type="ECO:0000256" key="10">
    <source>
        <dbReference type="SAM" id="MobiDB-lite"/>
    </source>
</evidence>
<dbReference type="Gene3D" id="1.20.1280.290">
    <property type="match status" value="2"/>
</dbReference>
<evidence type="ECO:0000256" key="1">
    <source>
        <dbReference type="ARBA" id="ARBA00004651"/>
    </source>
</evidence>
<sequence length="359" mass="40582">MVILELYINHLRLISFLHEIKRSILEKENRAREIESFRVSKKLSPLESLCTGKASSRYLQKMGVMINHHLLAIVFGILGNAISFLVFLAPVPTFYRIYKKKSTESFQSLPYQVSLFSCMLWLCYALIKQDAFLLITINSFGCVVETIYIAMFFTYATKDKRIAAMKLFLTINVAFFSLILMVTHFAVKRPSLQVSVLGWICVAISVSVFAAPLMIVARVIKTKSVEFMPFTLSFFLTISAVMWFAYGLFLHDICIAIPNVVGFILGMVQMLLYGIYRNPGEKLDTEKKMNPSDQQLKSVVVMSPLGVSEVHPIDVNVTEPVDPFSDAVQHKDPSKVTKEKEPATDDGKCHVETARHESV</sequence>
<dbReference type="PANTHER" id="PTHR10791:SF222">
    <property type="entry name" value="BIDIRECTIONAL SUGAR TRANSPORTER SWEET15"/>
    <property type="match status" value="1"/>
</dbReference>
<evidence type="ECO:0008006" key="14">
    <source>
        <dbReference type="Google" id="ProtNLM"/>
    </source>
</evidence>
<dbReference type="GO" id="GO:0005886">
    <property type="term" value="C:plasma membrane"/>
    <property type="evidence" value="ECO:0007669"/>
    <property type="project" value="UniProtKB-SubCell"/>
</dbReference>
<keyword evidence="6 11" id="KW-0812">Transmembrane</keyword>
<dbReference type="PANTHER" id="PTHR10791">
    <property type="entry name" value="RAG1-ACTIVATING PROTEIN 1"/>
    <property type="match status" value="1"/>
</dbReference>
<organism evidence="12 13">
    <name type="scientific">Brassica campestris</name>
    <name type="common">Field mustard</name>
    <dbReference type="NCBI Taxonomy" id="3711"/>
    <lineage>
        <taxon>Eukaryota</taxon>
        <taxon>Viridiplantae</taxon>
        <taxon>Streptophyta</taxon>
        <taxon>Embryophyta</taxon>
        <taxon>Tracheophyta</taxon>
        <taxon>Spermatophyta</taxon>
        <taxon>Magnoliopsida</taxon>
        <taxon>eudicotyledons</taxon>
        <taxon>Gunneridae</taxon>
        <taxon>Pentapetalae</taxon>
        <taxon>rosids</taxon>
        <taxon>malvids</taxon>
        <taxon>Brassicales</taxon>
        <taxon>Brassicaceae</taxon>
        <taxon>Brassiceae</taxon>
        <taxon>Brassica</taxon>
    </lineage>
</organism>
<feature type="compositionally biased region" description="Basic and acidic residues" evidence="10">
    <location>
        <begin position="328"/>
        <end position="359"/>
    </location>
</feature>
<dbReference type="Gramene" id="A10p26090.2_BraZ1">
    <property type="protein sequence ID" value="A10p26090.2_BraZ1.CDS"/>
    <property type="gene ID" value="A10g26090.2_BraZ1"/>
</dbReference>
<evidence type="ECO:0000256" key="3">
    <source>
        <dbReference type="ARBA" id="ARBA00022448"/>
    </source>
</evidence>
<evidence type="ECO:0000256" key="7">
    <source>
        <dbReference type="ARBA" id="ARBA00022737"/>
    </source>
</evidence>
<comment type="similarity">
    <text evidence="2">Belongs to the SWEET sugar transporter family.</text>
</comment>
<feature type="transmembrane region" description="Helical" evidence="11">
    <location>
        <begin position="66"/>
        <end position="88"/>
    </location>
</feature>